<name>A0A290Q7C5_9BACT</name>
<dbReference type="Pfam" id="PF00535">
    <property type="entry name" value="Glycos_transf_2"/>
    <property type="match status" value="1"/>
</dbReference>
<dbReference type="KEGG" id="vbh:CMV30_10740"/>
<dbReference type="GO" id="GO:0006487">
    <property type="term" value="P:protein N-linked glycosylation"/>
    <property type="evidence" value="ECO:0007669"/>
    <property type="project" value="TreeGrafter"/>
</dbReference>
<dbReference type="OrthoDB" id="9804335at2"/>
<dbReference type="SUPFAM" id="SSF53448">
    <property type="entry name" value="Nucleotide-diphospho-sugar transferases"/>
    <property type="match status" value="1"/>
</dbReference>
<dbReference type="Gene3D" id="3.90.550.10">
    <property type="entry name" value="Spore Coat Polysaccharide Biosynthesis Protein SpsA, Chain A"/>
    <property type="match status" value="1"/>
</dbReference>
<evidence type="ECO:0000259" key="1">
    <source>
        <dbReference type="Pfam" id="PF00535"/>
    </source>
</evidence>
<reference evidence="2 3" key="1">
    <citation type="submission" date="2017-09" db="EMBL/GenBank/DDBJ databases">
        <title>Complete genome sequence of Verrucomicrobial strain HZ-65, isolated from freshwater.</title>
        <authorList>
            <person name="Choi A."/>
        </authorList>
    </citation>
    <scope>NUCLEOTIDE SEQUENCE [LARGE SCALE GENOMIC DNA]</scope>
    <source>
        <strain evidence="2 3">HZ-65</strain>
    </source>
</reference>
<dbReference type="RefSeq" id="WP_096056026.1">
    <property type="nucleotide sequence ID" value="NZ_CP023344.1"/>
</dbReference>
<dbReference type="Proteomes" id="UP000217265">
    <property type="component" value="Chromosome"/>
</dbReference>
<proteinExistence type="predicted"/>
<dbReference type="PANTHER" id="PTHR10859:SF91">
    <property type="entry name" value="DOLICHYL-PHOSPHATE BETA-GLUCOSYLTRANSFERASE"/>
    <property type="match status" value="1"/>
</dbReference>
<dbReference type="AlphaFoldDB" id="A0A290Q7C5"/>
<dbReference type="InterPro" id="IPR001173">
    <property type="entry name" value="Glyco_trans_2-like"/>
</dbReference>
<keyword evidence="3" id="KW-1185">Reference proteome</keyword>
<protein>
    <submittedName>
        <fullName evidence="2">Glycosyl transferase family 2</fullName>
    </submittedName>
</protein>
<dbReference type="GO" id="GO:0016740">
    <property type="term" value="F:transferase activity"/>
    <property type="evidence" value="ECO:0007669"/>
    <property type="project" value="UniProtKB-KW"/>
</dbReference>
<evidence type="ECO:0000313" key="3">
    <source>
        <dbReference type="Proteomes" id="UP000217265"/>
    </source>
</evidence>
<evidence type="ECO:0000313" key="2">
    <source>
        <dbReference type="EMBL" id="ATC64394.1"/>
    </source>
</evidence>
<dbReference type="InterPro" id="IPR029044">
    <property type="entry name" value="Nucleotide-diphossugar_trans"/>
</dbReference>
<keyword evidence="2" id="KW-0808">Transferase</keyword>
<organism evidence="2 3">
    <name type="scientific">Nibricoccus aquaticus</name>
    <dbReference type="NCBI Taxonomy" id="2576891"/>
    <lineage>
        <taxon>Bacteria</taxon>
        <taxon>Pseudomonadati</taxon>
        <taxon>Verrucomicrobiota</taxon>
        <taxon>Opitutia</taxon>
        <taxon>Opitutales</taxon>
        <taxon>Opitutaceae</taxon>
        <taxon>Nibricoccus</taxon>
    </lineage>
</organism>
<dbReference type="CDD" id="cd04179">
    <property type="entry name" value="DPM_DPG-synthase_like"/>
    <property type="match status" value="1"/>
</dbReference>
<dbReference type="EMBL" id="CP023344">
    <property type="protein sequence ID" value="ATC64394.1"/>
    <property type="molecule type" value="Genomic_DNA"/>
</dbReference>
<sequence>MPPAPSTTHLLLIPSYNTGPRLLSTVQDALAHWQPVWVVVDASTDASHEPVVELSRHTPHLRVILRPANGGKGATVLTGTEAALAAGFTHALVMDADGQHPANRIADFMAASAATPAALVIGKPIFGPEAPNIRLQGRKLSIFFANLEILGPGIDDPLFGFRVYPLAPLHRALTSTRFARRYDFDPEVAVRMIWNGTPTLNIPATCRYLAKSDGGISHFHYLRDNLRMIWLHARLLTQLILWRWPAALRHQRRRRS</sequence>
<dbReference type="PANTHER" id="PTHR10859">
    <property type="entry name" value="GLYCOSYL TRANSFERASE"/>
    <property type="match status" value="1"/>
</dbReference>
<accession>A0A290Q7C5</accession>
<gene>
    <name evidence="2" type="ORF">CMV30_10740</name>
</gene>
<feature type="domain" description="Glycosyltransferase 2-like" evidence="1">
    <location>
        <begin position="12"/>
        <end position="156"/>
    </location>
</feature>